<dbReference type="GO" id="GO:0009307">
    <property type="term" value="P:DNA restriction-modification system"/>
    <property type="evidence" value="ECO:0007669"/>
    <property type="project" value="InterPro"/>
</dbReference>
<evidence type="ECO:0000259" key="1">
    <source>
        <dbReference type="Pfam" id="PF04471"/>
    </source>
</evidence>
<dbReference type="GO" id="GO:0004519">
    <property type="term" value="F:endonuclease activity"/>
    <property type="evidence" value="ECO:0007669"/>
    <property type="project" value="InterPro"/>
</dbReference>
<accession>A0A5P2BYU0</accession>
<evidence type="ECO:0000313" key="3">
    <source>
        <dbReference type="Proteomes" id="UP000322927"/>
    </source>
</evidence>
<dbReference type="SUPFAM" id="SSF52980">
    <property type="entry name" value="Restriction endonuclease-like"/>
    <property type="match status" value="1"/>
</dbReference>
<protein>
    <recommendedName>
        <fullName evidence="1">Restriction endonuclease type IV Mrr domain-containing protein</fullName>
    </recommendedName>
</protein>
<organism evidence="2 3">
    <name type="scientific">Streptomyces venezuelae</name>
    <dbReference type="NCBI Taxonomy" id="54571"/>
    <lineage>
        <taxon>Bacteria</taxon>
        <taxon>Bacillati</taxon>
        <taxon>Actinomycetota</taxon>
        <taxon>Actinomycetes</taxon>
        <taxon>Kitasatosporales</taxon>
        <taxon>Streptomycetaceae</taxon>
        <taxon>Streptomyces</taxon>
    </lineage>
</organism>
<reference evidence="2 3" key="1">
    <citation type="submission" date="2018-05" db="EMBL/GenBank/DDBJ databases">
        <title>Streptomyces venezuelae.</title>
        <authorList>
            <person name="Kim W."/>
            <person name="Lee N."/>
            <person name="Cho B.-K."/>
        </authorList>
    </citation>
    <scope>NUCLEOTIDE SEQUENCE [LARGE SCALE GENOMIC DNA]</scope>
    <source>
        <strain evidence="2 3">ATCC 14584</strain>
    </source>
</reference>
<dbReference type="Proteomes" id="UP000322927">
    <property type="component" value="Chromosome"/>
</dbReference>
<dbReference type="AlphaFoldDB" id="A0A5P2BYU0"/>
<name>A0A5P2BYU0_STRVZ</name>
<dbReference type="GO" id="GO:0003677">
    <property type="term" value="F:DNA binding"/>
    <property type="evidence" value="ECO:0007669"/>
    <property type="project" value="InterPro"/>
</dbReference>
<dbReference type="EMBL" id="CP029192">
    <property type="protein sequence ID" value="QES35403.1"/>
    <property type="molecule type" value="Genomic_DNA"/>
</dbReference>
<feature type="domain" description="Restriction endonuclease type IV Mrr" evidence="1">
    <location>
        <begin position="14"/>
        <end position="143"/>
    </location>
</feature>
<dbReference type="OrthoDB" id="8440251at2"/>
<evidence type="ECO:0000313" key="2">
    <source>
        <dbReference type="EMBL" id="QES35403.1"/>
    </source>
</evidence>
<sequence>MHASSAAWDVPWKTVKGKMLEELLFELLGAMGGVDVTWRTGGTGDGAADGGRDIEVSFLHPTPDGDVDREKWWVEVKGRSKSVEPLAVKSAVLNAAGNDDVDVLVVASNSDYTNPTRDWVKEWQRTHRRPRVRLWDKNVLDKLVRDNPVISARVIPEIIQGKERLSLLVEQFEHVGRMPLEEDLSYFWENQQWVTEAREVACLTYAEVVLGDLAERPWAAIIHDSKAIDAAVQALVGLPMVMLRTKVLADAKATATSAYLMQWALPLLPANFVRKLLYNPFEYLDGDWEKFSRSSDGWRQSFLRPMWSYLKSELLDACSQDCVRMSVDPGVVLKDTPRGPRYWRRFNPELPALDGRSLILEQHGQPCAVGFDLAARSCPLFESERDEDAEVTIREIEEVAQTICYRRDRPDGRFSELSANGPLNRRIDQMLDEIMESPEDYL</sequence>
<gene>
    <name evidence="2" type="ORF">DEJ48_19980</name>
</gene>
<dbReference type="InterPro" id="IPR007560">
    <property type="entry name" value="Restrct_endonuc_IV_Mrr"/>
</dbReference>
<proteinExistence type="predicted"/>
<dbReference type="Pfam" id="PF04471">
    <property type="entry name" value="Mrr_cat"/>
    <property type="match status" value="1"/>
</dbReference>
<dbReference type="RefSeq" id="WP_150217504.1">
    <property type="nucleotide sequence ID" value="NZ_CP029192.1"/>
</dbReference>
<dbReference type="InterPro" id="IPR011335">
    <property type="entry name" value="Restrct_endonuc-II-like"/>
</dbReference>